<keyword evidence="1" id="KW-1133">Transmembrane helix</keyword>
<name>A0ABS7ZV24_9GAMM</name>
<keyword evidence="1" id="KW-0472">Membrane</keyword>
<evidence type="ECO:0000256" key="1">
    <source>
        <dbReference type="SAM" id="Phobius"/>
    </source>
</evidence>
<evidence type="ECO:0000313" key="2">
    <source>
        <dbReference type="EMBL" id="MCA6064261.1"/>
    </source>
</evidence>
<dbReference type="Proteomes" id="UP000714380">
    <property type="component" value="Unassembled WGS sequence"/>
</dbReference>
<sequence>MKTPGQIHTYYHHVRAMTLVELVIVIVIISLAMSAGLAAFSFLTGRSSDVLIQTRMVDLAQLYADEILSKRWDEDTGNGGVPTYVGCRITDDVENRDKYDDVDDYNGVSNEAPAFADQSLAALYSGYTISVSVSCDNSVGANTNGAKRIEIVVTAVNGQQGRFAVYRGNF</sequence>
<proteinExistence type="predicted"/>
<dbReference type="InterPro" id="IPR012902">
    <property type="entry name" value="N_methyl_site"/>
</dbReference>
<dbReference type="NCBIfam" id="TIGR02532">
    <property type="entry name" value="IV_pilin_GFxxxE"/>
    <property type="match status" value="1"/>
</dbReference>
<dbReference type="RefSeq" id="WP_225675056.1">
    <property type="nucleotide sequence ID" value="NZ_JAEDAH010000058.1"/>
</dbReference>
<reference evidence="2 3" key="1">
    <citation type="submission" date="2020-12" db="EMBL/GenBank/DDBJ databases">
        <title>Novel Thalassolituus-related marine hydrocarbonoclastic bacteria mediated algae-derived hydrocarbons mineralization in twilight zone of the northern South China Sea.</title>
        <authorList>
            <person name="Dong C."/>
        </authorList>
    </citation>
    <scope>NUCLEOTIDE SEQUENCE [LARGE SCALE GENOMIC DNA]</scope>
    <source>
        <strain evidence="2 3">IMCC1826</strain>
    </source>
</reference>
<comment type="caution">
    <text evidence="2">The sequence shown here is derived from an EMBL/GenBank/DDBJ whole genome shotgun (WGS) entry which is preliminary data.</text>
</comment>
<gene>
    <name evidence="2" type="ORF">I9W95_11650</name>
</gene>
<dbReference type="InterPro" id="IPR045584">
    <property type="entry name" value="Pilin-like"/>
</dbReference>
<evidence type="ECO:0000313" key="3">
    <source>
        <dbReference type="Proteomes" id="UP000714380"/>
    </source>
</evidence>
<accession>A0ABS7ZV24</accession>
<dbReference type="SUPFAM" id="SSF54523">
    <property type="entry name" value="Pili subunits"/>
    <property type="match status" value="1"/>
</dbReference>
<dbReference type="Pfam" id="PF07963">
    <property type="entry name" value="N_methyl"/>
    <property type="match status" value="1"/>
</dbReference>
<protein>
    <submittedName>
        <fullName evidence="2">Prepilin-type N-terminal cleavage/methylation domain-containing protein</fullName>
    </submittedName>
</protein>
<organism evidence="2 3">
    <name type="scientific">Thalassolituus marinus</name>
    <dbReference type="NCBI Taxonomy" id="671053"/>
    <lineage>
        <taxon>Bacteria</taxon>
        <taxon>Pseudomonadati</taxon>
        <taxon>Pseudomonadota</taxon>
        <taxon>Gammaproteobacteria</taxon>
        <taxon>Oceanospirillales</taxon>
        <taxon>Oceanospirillaceae</taxon>
        <taxon>Thalassolituus</taxon>
    </lineage>
</organism>
<keyword evidence="3" id="KW-1185">Reference proteome</keyword>
<dbReference type="EMBL" id="JAEDAH010000058">
    <property type="protein sequence ID" value="MCA6064261.1"/>
    <property type="molecule type" value="Genomic_DNA"/>
</dbReference>
<feature type="transmembrane region" description="Helical" evidence="1">
    <location>
        <begin position="22"/>
        <end position="43"/>
    </location>
</feature>
<keyword evidence="1" id="KW-0812">Transmembrane</keyword>